<organism evidence="2 3">
    <name type="scientific">Anisodus acutangulus</name>
    <dbReference type="NCBI Taxonomy" id="402998"/>
    <lineage>
        <taxon>Eukaryota</taxon>
        <taxon>Viridiplantae</taxon>
        <taxon>Streptophyta</taxon>
        <taxon>Embryophyta</taxon>
        <taxon>Tracheophyta</taxon>
        <taxon>Spermatophyta</taxon>
        <taxon>Magnoliopsida</taxon>
        <taxon>eudicotyledons</taxon>
        <taxon>Gunneridae</taxon>
        <taxon>Pentapetalae</taxon>
        <taxon>asterids</taxon>
        <taxon>lamiids</taxon>
        <taxon>Solanales</taxon>
        <taxon>Solanaceae</taxon>
        <taxon>Solanoideae</taxon>
        <taxon>Hyoscyameae</taxon>
        <taxon>Anisodus</taxon>
    </lineage>
</organism>
<comment type="caution">
    <text evidence="2">The sequence shown here is derived from an EMBL/GenBank/DDBJ whole genome shotgun (WGS) entry which is preliminary data.</text>
</comment>
<evidence type="ECO:0000256" key="1">
    <source>
        <dbReference type="SAM" id="MobiDB-lite"/>
    </source>
</evidence>
<dbReference type="EMBL" id="JAJAGQ010000021">
    <property type="protein sequence ID" value="KAJ8530888.1"/>
    <property type="molecule type" value="Genomic_DNA"/>
</dbReference>
<evidence type="ECO:0000313" key="3">
    <source>
        <dbReference type="Proteomes" id="UP001152561"/>
    </source>
</evidence>
<feature type="region of interest" description="Disordered" evidence="1">
    <location>
        <begin position="1"/>
        <end position="49"/>
    </location>
</feature>
<evidence type="ECO:0000313" key="2">
    <source>
        <dbReference type="EMBL" id="KAJ8530888.1"/>
    </source>
</evidence>
<name>A0A9Q1L7E2_9SOLA</name>
<dbReference type="AlphaFoldDB" id="A0A9Q1L7E2"/>
<gene>
    <name evidence="2" type="ORF">K7X08_023769</name>
</gene>
<sequence>MSRTTCGEPGHNSRGCAKHSKGKQLIGKTKGRPRKKQRNLVDEPTEDVQTPYVPDLGHCISQPNFFQPIQFPANSSHARSSIATTNRQCSSHDLLASLVVQLLSIQTLKLRTTLLQGQGVSQEAKTRFQLRQLQSTQAATR</sequence>
<proteinExistence type="predicted"/>
<feature type="compositionally biased region" description="Basic residues" evidence="1">
    <location>
        <begin position="29"/>
        <end position="38"/>
    </location>
</feature>
<keyword evidence="3" id="KW-1185">Reference proteome</keyword>
<protein>
    <submittedName>
        <fullName evidence="2">Uncharacterized protein</fullName>
    </submittedName>
</protein>
<dbReference type="Proteomes" id="UP001152561">
    <property type="component" value="Unassembled WGS sequence"/>
</dbReference>
<reference evidence="3" key="1">
    <citation type="journal article" date="2023" name="Proc. Natl. Acad. Sci. U.S.A.">
        <title>Genomic and structural basis for evolution of tropane alkaloid biosynthesis.</title>
        <authorList>
            <person name="Wanga Y.-J."/>
            <person name="Taina T."/>
            <person name="Yua J.-Y."/>
            <person name="Lia J."/>
            <person name="Xua B."/>
            <person name="Chenc J."/>
            <person name="D'Auriad J.C."/>
            <person name="Huanga J.-P."/>
            <person name="Huanga S.-X."/>
        </authorList>
    </citation>
    <scope>NUCLEOTIDE SEQUENCE [LARGE SCALE GENOMIC DNA]</scope>
    <source>
        <strain evidence="3">cv. KIB-2019</strain>
    </source>
</reference>
<accession>A0A9Q1L7E2</accession>